<protein>
    <recommendedName>
        <fullName evidence="1">RNA-directed DNA polymerase</fullName>
        <ecNumber evidence="1">2.7.7.49</ecNumber>
    </recommendedName>
</protein>
<keyword evidence="5" id="KW-0255">Endonuclease</keyword>
<dbReference type="Pfam" id="PF00665">
    <property type="entry name" value="rve"/>
    <property type="match status" value="1"/>
</dbReference>
<dbReference type="GO" id="GO:0015074">
    <property type="term" value="P:DNA integration"/>
    <property type="evidence" value="ECO:0007669"/>
    <property type="project" value="InterPro"/>
</dbReference>
<reference evidence="13 14" key="1">
    <citation type="submission" date="2018-03" db="EMBL/GenBank/DDBJ databases">
        <authorList>
            <person name="Guldener U."/>
        </authorList>
    </citation>
    <scope>NUCLEOTIDE SEQUENCE [LARGE SCALE GENOMIC DNA]</scope>
    <source>
        <strain evidence="13 14">NBRC100155</strain>
    </source>
</reference>
<name>A0A5C3EL03_9BASI</name>
<evidence type="ECO:0000259" key="11">
    <source>
        <dbReference type="PROSITE" id="PS50158"/>
    </source>
</evidence>
<feature type="region of interest" description="Disordered" evidence="10">
    <location>
        <begin position="537"/>
        <end position="604"/>
    </location>
</feature>
<dbReference type="GO" id="GO:0008270">
    <property type="term" value="F:zinc ion binding"/>
    <property type="evidence" value="ECO:0007669"/>
    <property type="project" value="UniProtKB-KW"/>
</dbReference>
<dbReference type="GO" id="GO:0003723">
    <property type="term" value="F:RNA binding"/>
    <property type="evidence" value="ECO:0007669"/>
    <property type="project" value="UniProtKB-KW"/>
</dbReference>
<evidence type="ECO:0000256" key="10">
    <source>
        <dbReference type="SAM" id="MobiDB-lite"/>
    </source>
</evidence>
<feature type="domain" description="Integrase catalytic" evidence="12">
    <location>
        <begin position="1668"/>
        <end position="1832"/>
    </location>
</feature>
<dbReference type="Gene3D" id="1.10.340.70">
    <property type="match status" value="1"/>
</dbReference>
<dbReference type="Pfam" id="PF00078">
    <property type="entry name" value="RVT_1"/>
    <property type="match status" value="1"/>
</dbReference>
<dbReference type="GO" id="GO:0003964">
    <property type="term" value="F:RNA-directed DNA polymerase activity"/>
    <property type="evidence" value="ECO:0007669"/>
    <property type="project" value="UniProtKB-KW"/>
</dbReference>
<dbReference type="GO" id="GO:0016787">
    <property type="term" value="F:hydrolase activity"/>
    <property type="evidence" value="ECO:0007669"/>
    <property type="project" value="UniProtKB-KW"/>
</dbReference>
<dbReference type="Pfam" id="PF17917">
    <property type="entry name" value="RT_RNaseH"/>
    <property type="match status" value="1"/>
</dbReference>
<evidence type="ECO:0000256" key="6">
    <source>
        <dbReference type="ARBA" id="ARBA00022801"/>
    </source>
</evidence>
<evidence type="ECO:0000256" key="3">
    <source>
        <dbReference type="ARBA" id="ARBA00022695"/>
    </source>
</evidence>
<dbReference type="GO" id="GO:0005634">
    <property type="term" value="C:nucleus"/>
    <property type="evidence" value="ECO:0007669"/>
    <property type="project" value="UniProtKB-ARBA"/>
</dbReference>
<dbReference type="CDD" id="cd00303">
    <property type="entry name" value="retropepsin_like"/>
    <property type="match status" value="1"/>
</dbReference>
<dbReference type="PANTHER" id="PTHR37984">
    <property type="entry name" value="PROTEIN CBG26694"/>
    <property type="match status" value="1"/>
</dbReference>
<feature type="domain" description="CCHC-type" evidence="11">
    <location>
        <begin position="314"/>
        <end position="327"/>
    </location>
</feature>
<evidence type="ECO:0000313" key="13">
    <source>
        <dbReference type="EMBL" id="SPO31313.1"/>
    </source>
</evidence>
<keyword evidence="9" id="KW-0479">Metal-binding</keyword>
<evidence type="ECO:0000256" key="9">
    <source>
        <dbReference type="PROSITE-ProRule" id="PRU00047"/>
    </source>
</evidence>
<dbReference type="InterPro" id="IPR000477">
    <property type="entry name" value="RT_dom"/>
</dbReference>
<keyword evidence="6" id="KW-0378">Hydrolase</keyword>
<dbReference type="InterPro" id="IPR043128">
    <property type="entry name" value="Rev_trsase/Diguanyl_cyclase"/>
</dbReference>
<evidence type="ECO:0000256" key="5">
    <source>
        <dbReference type="ARBA" id="ARBA00022759"/>
    </source>
</evidence>
<evidence type="ECO:0000256" key="4">
    <source>
        <dbReference type="ARBA" id="ARBA00022722"/>
    </source>
</evidence>
<keyword evidence="3" id="KW-0548">Nucleotidyltransferase</keyword>
<dbReference type="PROSITE" id="PS50158">
    <property type="entry name" value="ZF_CCHC"/>
    <property type="match status" value="1"/>
</dbReference>
<evidence type="ECO:0000259" key="12">
    <source>
        <dbReference type="PROSITE" id="PS50994"/>
    </source>
</evidence>
<dbReference type="InterPro" id="IPR043502">
    <property type="entry name" value="DNA/RNA_pol_sf"/>
</dbReference>
<keyword evidence="2" id="KW-0808">Transferase</keyword>
<dbReference type="SUPFAM" id="SSF56672">
    <property type="entry name" value="DNA/RNA polymerases"/>
    <property type="match status" value="1"/>
</dbReference>
<dbReference type="InterPro" id="IPR050951">
    <property type="entry name" value="Retrovirus_Pol_polyprotein"/>
</dbReference>
<evidence type="ECO:0000256" key="2">
    <source>
        <dbReference type="ARBA" id="ARBA00022679"/>
    </source>
</evidence>
<organism evidence="13 14">
    <name type="scientific">Ustilago trichophora</name>
    <dbReference type="NCBI Taxonomy" id="86804"/>
    <lineage>
        <taxon>Eukaryota</taxon>
        <taxon>Fungi</taxon>
        <taxon>Dikarya</taxon>
        <taxon>Basidiomycota</taxon>
        <taxon>Ustilaginomycotina</taxon>
        <taxon>Ustilaginomycetes</taxon>
        <taxon>Ustilaginales</taxon>
        <taxon>Ustilaginaceae</taxon>
        <taxon>Ustilago</taxon>
    </lineage>
</organism>
<dbReference type="InterPro" id="IPR036397">
    <property type="entry name" value="RNaseH_sf"/>
</dbReference>
<dbReference type="InterPro" id="IPR001584">
    <property type="entry name" value="Integrase_cat-core"/>
</dbReference>
<dbReference type="PANTHER" id="PTHR37984:SF5">
    <property type="entry name" value="PROTEIN NYNRIN-LIKE"/>
    <property type="match status" value="1"/>
</dbReference>
<dbReference type="Pfam" id="PF17921">
    <property type="entry name" value="Integrase_H2C2"/>
    <property type="match status" value="1"/>
</dbReference>
<dbReference type="InterPro" id="IPR001878">
    <property type="entry name" value="Znf_CCHC"/>
</dbReference>
<dbReference type="InterPro" id="IPR041588">
    <property type="entry name" value="Integrase_H2C2"/>
</dbReference>
<dbReference type="EMBL" id="OOIN01000037">
    <property type="protein sequence ID" value="SPO31313.1"/>
    <property type="molecule type" value="Genomic_DNA"/>
</dbReference>
<evidence type="ECO:0000256" key="7">
    <source>
        <dbReference type="ARBA" id="ARBA00022884"/>
    </source>
</evidence>
<dbReference type="InterPro" id="IPR021109">
    <property type="entry name" value="Peptidase_aspartic_dom_sf"/>
</dbReference>
<dbReference type="InterPro" id="IPR041373">
    <property type="entry name" value="RT_RNaseH"/>
</dbReference>
<dbReference type="InterPro" id="IPR012337">
    <property type="entry name" value="RNaseH-like_sf"/>
</dbReference>
<feature type="region of interest" description="Disordered" evidence="10">
    <location>
        <begin position="402"/>
        <end position="423"/>
    </location>
</feature>
<dbReference type="Proteomes" id="UP000324022">
    <property type="component" value="Unassembled WGS sequence"/>
</dbReference>
<keyword evidence="7" id="KW-0694">RNA-binding</keyword>
<dbReference type="Gene3D" id="3.10.20.370">
    <property type="match status" value="1"/>
</dbReference>
<keyword evidence="8" id="KW-0695">RNA-directed DNA polymerase</keyword>
<keyword evidence="14" id="KW-1185">Reference proteome</keyword>
<accession>A0A5C3EL03</accession>
<dbReference type="GO" id="GO:0004519">
    <property type="term" value="F:endonuclease activity"/>
    <property type="evidence" value="ECO:0007669"/>
    <property type="project" value="UniProtKB-KW"/>
</dbReference>
<dbReference type="SUPFAM" id="SSF53098">
    <property type="entry name" value="Ribonuclease H-like"/>
    <property type="match status" value="1"/>
</dbReference>
<evidence type="ECO:0000256" key="8">
    <source>
        <dbReference type="ARBA" id="ARBA00022918"/>
    </source>
</evidence>
<evidence type="ECO:0000256" key="1">
    <source>
        <dbReference type="ARBA" id="ARBA00012493"/>
    </source>
</evidence>
<keyword evidence="9" id="KW-0862">Zinc</keyword>
<dbReference type="Gene3D" id="3.30.420.10">
    <property type="entry name" value="Ribonuclease H-like superfamily/Ribonuclease H"/>
    <property type="match status" value="1"/>
</dbReference>
<dbReference type="Gene3D" id="3.30.70.270">
    <property type="match status" value="2"/>
</dbReference>
<gene>
    <name evidence="13" type="ORF">UTRI_10267</name>
</gene>
<sequence length="1998" mass="224470">MSASPTQAPGAAAFSNGIADYSGDYTDVDAQVWLDHFDRFCLDRKIDDDPIRKARYFKTFMTGAARDWYNALPPATQKDFDALEAAFLAHFGDLIKPKETPASRYQVFLDAVRVKKTAESLRDLAEWRKWLAETLTLATKVTSSYASEPLKASMFWAALPAELKPHLGFMRDTVLESVNACRDLPITVYDEIIAEHDARHQRDRKVSNELANLARIIDGLRKNNLPTTPPEEKRARFDNASAPNGVQLARPKSPSVDAATIPQYSFTDDKEGHRQYEEALKKYHQEHPRVTISPPYYWPYPVTPGTEKPGTGECHRCGHRGHMYSNCNSDRPVPQLEQNYRRAYARALQGQGNHPLVLNQPDPVMTSRYTTEHCQTAQAAVDVSAPLPTPHVHREHIFSPKVSAHKGDPSLSGAGTTMGSMPPSLEEGRVSLPTDKEKLCTLVDAVGGESTFIDLHCSSSVSTDSALFPPSRSVPQIRFPSTSAGKGATAGDIISSNEQLEHNSYTSKLPTLSTSCLSSTSNASFPPIASKTSKTLKELSAPEVNEVNEVTESPLEPPARSPSPVTPPPPDRRLPPLSTPPLPDVTSRPSAPPLHRKRPPKPKVDLRALRDKAQSHRNYFFFLQARLTNSRDEELTCEIEAGLDEGAMVNVMSATMVSSLDLELLPSDLYLRMASGQVMQSRGRVRVATAVKDVDDNFTVPVEVEFEVMPTAAQQMLLGRPWKVRAGALHFYELDVLFIPQNDRNSVFRTWSRVIPNYNRLLKPYVPETPMEAVRMLVARHPYANVAQLEALYEPSKISDVASIALNADDQQNEISGLSDEYIDTRPDLDQFIDLNIKPTHSVSFDLPVDEHELTRLQQRLPLTRDDPEYLIRRQSYQESFRPYQISGKADDESNKRAERVVKSLLTRFGKVGTAAQRQHLVDLLCSKHLAFAETTAECKQNRKVICDPILISEPPRTTRQAKTQALSPPQKEFLHAKVRELIDNGFMVRINEDEVKWISETRIVPKPASEIDSNVSLQELRLQANAALKEAGLEHDESLPPPTKVLTDPSTTVKTAESRYQLVHNYAPINHYMKDNSFIPGDIEVKATKLSGKQFLFKGDGCAGFFIMANSRLATLLLVTYVEDFGFVGYTVMPFGFKVGPSLYYRFITTAFGDLFDRDSDFWMDDVATGHHDFDAYFLWLREFLDRAIDTGFTLSVQKCQFLYENITFCGQLVGRDGIRADPARLKAILNWPIPKTVRDIMVFRGVCSYLRSKVPNFAKVFAPLDTLTTSVDNYDAELGDKWTKDHHDAYLRVKNALVNSRVLKEPRYDRPFIVQSDWSAEGIGAVLLQEHTMQRDAQGQWHVLNELEPAPNPNNTYRKVVFPIAYASKKCSPAESRYSAHLGELVAAKFALTRFTPFTFGQPIILVTDCMALRDILCNDKMPAAHARWREQLLAHNIIRVEHCAGRRHGLAHSLSHRPYSTDEVDTDDAGPVLPDERDLLNLSINGSDPLYRNHPADFCLTVSKYQPVDGQSDLSPLAYDPPTFVKDMAERYLVIDEEAGPLLRRFEGDELEPVIRFLLLLELPTTSAAREKVKRLKRYKLVDGKLGYVQDELILNALPQKEGYDRLVKAHEHAHIGINMLIKKIRLQQNVTWPRLYADARQVVKSCRTCQLFGPRNRSVLDPIIVSSPMETWAMDFVSLPATQGKSKLLVVVDYFSRFVWGFPLAQARGKDVVRCLTLLRDQLSALPITIISDGGSHFDCAEVYDFLADNNVGHHITPAYAPWVNGLVERNNGIIIQALRRVCASATSASSTDFPWYDHLSTVLWEINHRAIPDLSNLSPTELLYGYIIADREESKVGSPTAAEVHLQRAFIDTRRVDAMSSYEAAQAKRTEKSRPRRLGVPIEIGDLVLRHQTMYESTYSTQAKLAPKWIGPFVVMKKQRKSYIIRSLADGTEERVHLDRLKKYWPSPDLARSSLNADLDNPSTTFPIRSTAAEIVASALTGEDELRPAHRVL</sequence>
<dbReference type="Gene3D" id="2.40.70.10">
    <property type="entry name" value="Acid Proteases"/>
    <property type="match status" value="1"/>
</dbReference>
<dbReference type="PROSITE" id="PS50994">
    <property type="entry name" value="INTEGRASE"/>
    <property type="match status" value="1"/>
</dbReference>
<dbReference type="OrthoDB" id="3260975at2759"/>
<keyword evidence="9" id="KW-0863">Zinc-finger</keyword>
<dbReference type="EC" id="2.7.7.49" evidence="1"/>
<feature type="compositionally biased region" description="Pro residues" evidence="10">
    <location>
        <begin position="555"/>
        <end position="569"/>
    </location>
</feature>
<keyword evidence="4" id="KW-0540">Nuclease</keyword>
<proteinExistence type="predicted"/>
<evidence type="ECO:0000313" key="14">
    <source>
        <dbReference type="Proteomes" id="UP000324022"/>
    </source>
</evidence>